<dbReference type="Proteomes" id="UP000499080">
    <property type="component" value="Unassembled WGS sequence"/>
</dbReference>
<gene>
    <name evidence="1" type="ORF">AVEN_92034-2_1</name>
</gene>
<proteinExistence type="predicted"/>
<protein>
    <submittedName>
        <fullName evidence="1">Uncharacterized protein</fullName>
    </submittedName>
</protein>
<dbReference type="AlphaFoldDB" id="A0A4Y2T3I9"/>
<name>A0A4Y2T3I9_ARAVE</name>
<accession>A0A4Y2T3I9</accession>
<reference evidence="1 2" key="1">
    <citation type="journal article" date="2019" name="Sci. Rep.">
        <title>Orb-weaving spider Araneus ventricosus genome elucidates the spidroin gene catalogue.</title>
        <authorList>
            <person name="Kono N."/>
            <person name="Nakamura H."/>
            <person name="Ohtoshi R."/>
            <person name="Moran D.A.P."/>
            <person name="Shinohara A."/>
            <person name="Yoshida Y."/>
            <person name="Fujiwara M."/>
            <person name="Mori M."/>
            <person name="Tomita M."/>
            <person name="Arakawa K."/>
        </authorList>
    </citation>
    <scope>NUCLEOTIDE SEQUENCE [LARGE SCALE GENOMIC DNA]</scope>
</reference>
<sequence length="86" mass="9489">VLSLHPRRISTHATDLPDAKNGFPKRKLLELAWGWCGAESDEPTYVSLPSLHAHLKCAAATCRKMLESSIVCVRSEAWGQASRECV</sequence>
<keyword evidence="2" id="KW-1185">Reference proteome</keyword>
<evidence type="ECO:0000313" key="1">
    <source>
        <dbReference type="EMBL" id="GBN94066.1"/>
    </source>
</evidence>
<comment type="caution">
    <text evidence="1">The sequence shown here is derived from an EMBL/GenBank/DDBJ whole genome shotgun (WGS) entry which is preliminary data.</text>
</comment>
<organism evidence="1 2">
    <name type="scientific">Araneus ventricosus</name>
    <name type="common">Orbweaver spider</name>
    <name type="synonym">Epeira ventricosa</name>
    <dbReference type="NCBI Taxonomy" id="182803"/>
    <lineage>
        <taxon>Eukaryota</taxon>
        <taxon>Metazoa</taxon>
        <taxon>Ecdysozoa</taxon>
        <taxon>Arthropoda</taxon>
        <taxon>Chelicerata</taxon>
        <taxon>Arachnida</taxon>
        <taxon>Araneae</taxon>
        <taxon>Araneomorphae</taxon>
        <taxon>Entelegynae</taxon>
        <taxon>Araneoidea</taxon>
        <taxon>Araneidae</taxon>
        <taxon>Araneus</taxon>
    </lineage>
</organism>
<feature type="non-terminal residue" evidence="1">
    <location>
        <position position="1"/>
    </location>
</feature>
<dbReference type="EMBL" id="BGPR01025287">
    <property type="protein sequence ID" value="GBN94066.1"/>
    <property type="molecule type" value="Genomic_DNA"/>
</dbReference>
<evidence type="ECO:0000313" key="2">
    <source>
        <dbReference type="Proteomes" id="UP000499080"/>
    </source>
</evidence>